<keyword evidence="2" id="KW-0812">Transmembrane</keyword>
<keyword evidence="4" id="KW-1185">Reference proteome</keyword>
<dbReference type="eggNOG" id="KOG1237">
    <property type="taxonomic scope" value="Eukaryota"/>
</dbReference>
<dbReference type="KEGG" id="aly:9298666"/>
<dbReference type="AlphaFoldDB" id="D7MX85"/>
<reference evidence="4" key="1">
    <citation type="journal article" date="2011" name="Nat. Genet.">
        <title>The Arabidopsis lyrata genome sequence and the basis of rapid genome size change.</title>
        <authorList>
            <person name="Hu T.T."/>
            <person name="Pattyn P."/>
            <person name="Bakker E.G."/>
            <person name="Cao J."/>
            <person name="Cheng J.-F."/>
            <person name="Clark R.M."/>
            <person name="Fahlgren N."/>
            <person name="Fawcett J.A."/>
            <person name="Grimwood J."/>
            <person name="Gundlach H."/>
            <person name="Haberer G."/>
            <person name="Hollister J.D."/>
            <person name="Ossowski S."/>
            <person name="Ottilar R.P."/>
            <person name="Salamov A.A."/>
            <person name="Schneeberger K."/>
            <person name="Spannagl M."/>
            <person name="Wang X."/>
            <person name="Yang L."/>
            <person name="Nasrallah M.E."/>
            <person name="Bergelson J."/>
            <person name="Carrington J.C."/>
            <person name="Gaut B.S."/>
            <person name="Schmutz J."/>
            <person name="Mayer K.F.X."/>
            <person name="Van de Peer Y."/>
            <person name="Grigoriev I.V."/>
            <person name="Nordborg M."/>
            <person name="Weigel D."/>
            <person name="Guo Y.-L."/>
        </authorList>
    </citation>
    <scope>NUCLEOTIDE SEQUENCE [LARGE SCALE GENOMIC DNA]</scope>
    <source>
        <strain evidence="4">cv. MN47</strain>
    </source>
</reference>
<keyword evidence="2" id="KW-1133">Transmembrane helix</keyword>
<evidence type="ECO:0000256" key="1">
    <source>
        <dbReference type="SAM" id="MobiDB-lite"/>
    </source>
</evidence>
<evidence type="ECO:0000256" key="2">
    <source>
        <dbReference type="SAM" id="Phobius"/>
    </source>
</evidence>
<feature type="transmembrane region" description="Helical" evidence="2">
    <location>
        <begin position="88"/>
        <end position="107"/>
    </location>
</feature>
<feature type="region of interest" description="Disordered" evidence="1">
    <location>
        <begin position="1"/>
        <end position="24"/>
    </location>
</feature>
<dbReference type="EMBL" id="GL348934">
    <property type="protein sequence ID" value="EFH38847.1"/>
    <property type="molecule type" value="Genomic_DNA"/>
</dbReference>
<feature type="non-terminal residue" evidence="3">
    <location>
        <position position="147"/>
    </location>
</feature>
<dbReference type="Gramene" id="Al_scaffold_0303_1">
    <property type="protein sequence ID" value="Al_scaffold_0303_1"/>
    <property type="gene ID" value="Al_scaffold_0303_1"/>
</dbReference>
<accession>D7MX85</accession>
<dbReference type="HOGENOM" id="CLU_1772842_0_0_1"/>
<dbReference type="Proteomes" id="UP000008694">
    <property type="component" value="Unassembled WGS sequence"/>
</dbReference>
<sequence length="147" mass="16452">MKSRVILNHRDRRDKNNNNNNNYTQIDTMERKPLEVEPSTTAVNTYSAVDGGGSDGVTSKVDDEQRKIVYRGWKVMPFIIGNETFEKLGIIGTLSNLLVYLTSVFNLKSYTAATIINAFSGTINFGTFIAAFLCDTYFGRYKTLSVA</sequence>
<proteinExistence type="predicted"/>
<evidence type="ECO:0000313" key="4">
    <source>
        <dbReference type="Proteomes" id="UP000008694"/>
    </source>
</evidence>
<evidence type="ECO:0000313" key="3">
    <source>
        <dbReference type="EMBL" id="EFH38847.1"/>
    </source>
</evidence>
<keyword evidence="2" id="KW-0472">Membrane</keyword>
<dbReference type="InterPro" id="IPR036259">
    <property type="entry name" value="MFS_trans_sf"/>
</dbReference>
<feature type="transmembrane region" description="Helical" evidence="2">
    <location>
        <begin position="113"/>
        <end position="134"/>
    </location>
</feature>
<name>D7MX85_ARALL</name>
<dbReference type="OrthoDB" id="8904098at2759"/>
<gene>
    <name evidence="3" type="ORF">ARALYDRAFT_655888</name>
</gene>
<dbReference type="PANTHER" id="PTHR11654">
    <property type="entry name" value="OLIGOPEPTIDE TRANSPORTER-RELATED"/>
    <property type="match status" value="1"/>
</dbReference>
<organism evidence="4">
    <name type="scientific">Arabidopsis lyrata subsp. lyrata</name>
    <name type="common">Lyre-leaved rock-cress</name>
    <dbReference type="NCBI Taxonomy" id="81972"/>
    <lineage>
        <taxon>Eukaryota</taxon>
        <taxon>Viridiplantae</taxon>
        <taxon>Streptophyta</taxon>
        <taxon>Embryophyta</taxon>
        <taxon>Tracheophyta</taxon>
        <taxon>Spermatophyta</taxon>
        <taxon>Magnoliopsida</taxon>
        <taxon>eudicotyledons</taxon>
        <taxon>Gunneridae</taxon>
        <taxon>Pentapetalae</taxon>
        <taxon>rosids</taxon>
        <taxon>malvids</taxon>
        <taxon>Brassicales</taxon>
        <taxon>Brassicaceae</taxon>
        <taxon>Camelineae</taxon>
        <taxon>Arabidopsis</taxon>
    </lineage>
</organism>
<dbReference type="Gene3D" id="1.20.1250.20">
    <property type="entry name" value="MFS general substrate transporter like domains"/>
    <property type="match status" value="1"/>
</dbReference>
<protein>
    <submittedName>
        <fullName evidence="3">Predicted protein</fullName>
    </submittedName>
</protein>